<feature type="domain" description="DUF4143" evidence="1">
    <location>
        <begin position="141"/>
        <end position="270"/>
    </location>
</feature>
<protein>
    <submittedName>
        <fullName evidence="2">DEXX-box atpase</fullName>
    </submittedName>
</protein>
<dbReference type="EMBL" id="AUZZ01003572">
    <property type="protein sequence ID" value="EQD56575.1"/>
    <property type="molecule type" value="Genomic_DNA"/>
</dbReference>
<dbReference type="InterPro" id="IPR025420">
    <property type="entry name" value="DUF4143"/>
</dbReference>
<dbReference type="Pfam" id="PF13635">
    <property type="entry name" value="DUF4143"/>
    <property type="match status" value="1"/>
</dbReference>
<dbReference type="PANTHER" id="PTHR33295">
    <property type="entry name" value="ATPASE"/>
    <property type="match status" value="1"/>
</dbReference>
<comment type="caution">
    <text evidence="2">The sequence shown here is derived from an EMBL/GenBank/DDBJ whole genome shotgun (WGS) entry which is preliminary data.</text>
</comment>
<sequence length="317" mass="35792">LDTGKSKNVTLYVTGSSSINLRKELMPGRKIKFLEFLPLSFRDFLLGFGSERVKHFLKGNTAEDFKTALKIAAAALTYSDEIGKLFGIYIKTGGYPDAIFDYFEKGKISDDIYDVHWNAFVSDVSKDGKSVEIATAVIYGIVGSYSSKINLSSIARMQGIKSHVTVREYLEAFDDLFVSKSVFPVASKKYVFRKDRKVYFNDPFLYGLFAKKTNLIDKQAEPKIVEGILFNHIYRFVNKDKTIAEPKTSIGFYSGSREVDFVIDGFGFELKWQNEVNKTDFPDTELKNKVLLSKKTLDNQNADGIKILPLSLFLSAL</sequence>
<dbReference type="PANTHER" id="PTHR33295:SF18">
    <property type="entry name" value="AAA+ ATPASE DOMAIN-CONTAINING PROTEIN"/>
    <property type="match status" value="1"/>
</dbReference>
<evidence type="ECO:0000259" key="1">
    <source>
        <dbReference type="Pfam" id="PF13635"/>
    </source>
</evidence>
<name>T1BRJ5_9ZZZZ</name>
<gene>
    <name evidence="2" type="ORF">B2A_05185</name>
</gene>
<evidence type="ECO:0000313" key="2">
    <source>
        <dbReference type="EMBL" id="EQD56575.1"/>
    </source>
</evidence>
<reference evidence="2" key="2">
    <citation type="journal article" date="2014" name="ISME J.">
        <title>Microbial stratification in low pH oxic and suboxic macroscopic growths along an acid mine drainage.</title>
        <authorList>
            <person name="Mendez-Garcia C."/>
            <person name="Mesa V."/>
            <person name="Sprenger R.R."/>
            <person name="Richter M."/>
            <person name="Diez M.S."/>
            <person name="Solano J."/>
            <person name="Bargiela R."/>
            <person name="Golyshina O.V."/>
            <person name="Manteca A."/>
            <person name="Ramos J.L."/>
            <person name="Gallego J.R."/>
            <person name="Llorente I."/>
            <person name="Martins Dos Santos V.A."/>
            <person name="Jensen O.N."/>
            <person name="Pelaez A.I."/>
            <person name="Sanchez J."/>
            <person name="Ferrer M."/>
        </authorList>
    </citation>
    <scope>NUCLEOTIDE SEQUENCE</scope>
</reference>
<dbReference type="AlphaFoldDB" id="T1BRJ5"/>
<proteinExistence type="predicted"/>
<organism evidence="2">
    <name type="scientific">mine drainage metagenome</name>
    <dbReference type="NCBI Taxonomy" id="410659"/>
    <lineage>
        <taxon>unclassified sequences</taxon>
        <taxon>metagenomes</taxon>
        <taxon>ecological metagenomes</taxon>
    </lineage>
</organism>
<reference evidence="2" key="1">
    <citation type="submission" date="2013-08" db="EMBL/GenBank/DDBJ databases">
        <authorList>
            <person name="Mendez C."/>
            <person name="Richter M."/>
            <person name="Ferrer M."/>
            <person name="Sanchez J."/>
        </authorList>
    </citation>
    <scope>NUCLEOTIDE SEQUENCE</scope>
</reference>
<feature type="non-terminal residue" evidence="2">
    <location>
        <position position="1"/>
    </location>
</feature>
<accession>T1BRJ5</accession>